<accession>A0AAN8P9F1</accession>
<feature type="region of interest" description="Disordered" evidence="1">
    <location>
        <begin position="107"/>
        <end position="155"/>
    </location>
</feature>
<evidence type="ECO:0000256" key="2">
    <source>
        <dbReference type="SAM" id="Phobius"/>
    </source>
</evidence>
<evidence type="ECO:0000313" key="3">
    <source>
        <dbReference type="EMBL" id="KAK6170608.1"/>
    </source>
</evidence>
<feature type="transmembrane region" description="Helical" evidence="2">
    <location>
        <begin position="21"/>
        <end position="43"/>
    </location>
</feature>
<keyword evidence="2" id="KW-0472">Membrane</keyword>
<keyword evidence="2" id="KW-1133">Transmembrane helix</keyword>
<reference evidence="3 4" key="1">
    <citation type="submission" date="2024-01" db="EMBL/GenBank/DDBJ databases">
        <title>The genome of the rayed Mediterranean limpet Patella caerulea (Linnaeus, 1758).</title>
        <authorList>
            <person name="Anh-Thu Weber A."/>
            <person name="Halstead-Nussloch G."/>
        </authorList>
    </citation>
    <scope>NUCLEOTIDE SEQUENCE [LARGE SCALE GENOMIC DNA]</scope>
    <source>
        <strain evidence="3">AATW-2023a</strain>
        <tissue evidence="3">Whole specimen</tissue>
    </source>
</reference>
<keyword evidence="2" id="KW-0812">Transmembrane</keyword>
<name>A0AAN8P9F1_PATCE</name>
<sequence length="327" mass="35650">MAASSPGRSSGCVSFVCKPRILLVFGIPLFAPAIALTVIGFTGFPGFGIIHIGGLLLLTISVICIVFGIIIIVYTNPKEKKAVLEYHSQPGLHVPSITLTNVNESVTKIKPKPQNKGKHKSTMKKTRPSRSPRMSKMLKTKMVQAGKDRKRSRETLPTLTEDHEGEKVRIFSAAAASRHISGGNQTTNTSVKNDRNYKSVRLQDNGVMQINWNSKNSVMSVASDSAIDIGTSPDIPEITRVETIHQTACFLPLAPSPPNRSLSLTELFVPIEQKESKRKRSGSMGNVLQPDLSLENLDGITDGYPVTSSQRTGVRLDIPNLQNQAEI</sequence>
<evidence type="ECO:0000313" key="4">
    <source>
        <dbReference type="Proteomes" id="UP001347796"/>
    </source>
</evidence>
<organism evidence="3 4">
    <name type="scientific">Patella caerulea</name>
    <name type="common">Rayed Mediterranean limpet</name>
    <dbReference type="NCBI Taxonomy" id="87958"/>
    <lineage>
        <taxon>Eukaryota</taxon>
        <taxon>Metazoa</taxon>
        <taxon>Spiralia</taxon>
        <taxon>Lophotrochozoa</taxon>
        <taxon>Mollusca</taxon>
        <taxon>Gastropoda</taxon>
        <taxon>Patellogastropoda</taxon>
        <taxon>Patelloidea</taxon>
        <taxon>Patellidae</taxon>
        <taxon>Patella</taxon>
    </lineage>
</organism>
<proteinExistence type="predicted"/>
<dbReference type="AlphaFoldDB" id="A0AAN8P9F1"/>
<keyword evidence="4" id="KW-1185">Reference proteome</keyword>
<gene>
    <name evidence="3" type="ORF">SNE40_018963</name>
</gene>
<evidence type="ECO:0000256" key="1">
    <source>
        <dbReference type="SAM" id="MobiDB-lite"/>
    </source>
</evidence>
<comment type="caution">
    <text evidence="3">The sequence shown here is derived from an EMBL/GenBank/DDBJ whole genome shotgun (WGS) entry which is preliminary data.</text>
</comment>
<protein>
    <submittedName>
        <fullName evidence="3">Uncharacterized protein</fullName>
    </submittedName>
</protein>
<dbReference type="EMBL" id="JAZGQO010000014">
    <property type="protein sequence ID" value="KAK6170608.1"/>
    <property type="molecule type" value="Genomic_DNA"/>
</dbReference>
<feature type="compositionally biased region" description="Basic residues" evidence="1">
    <location>
        <begin position="109"/>
        <end position="130"/>
    </location>
</feature>
<dbReference type="Proteomes" id="UP001347796">
    <property type="component" value="Unassembled WGS sequence"/>
</dbReference>
<feature type="transmembrane region" description="Helical" evidence="2">
    <location>
        <begin position="49"/>
        <end position="74"/>
    </location>
</feature>